<feature type="domain" description="Reverse transcriptase RNase H-like" evidence="7">
    <location>
        <begin position="21"/>
        <end position="61"/>
    </location>
</feature>
<protein>
    <recommendedName>
        <fullName evidence="7">Reverse transcriptase RNase H-like domain-containing protein</fullName>
    </recommendedName>
</protein>
<dbReference type="OrthoDB" id="425619at2759"/>
<keyword evidence="3" id="KW-0540">Nuclease</keyword>
<sequence length="101" mass="11475">MIIFLEFQYALLSGRIKKYSACWELRGYVESQEIIIASDHQPLKWLMSIKSPSGRLAKWSSINPLIRKLSTRLVKPMSLQTCCLGPTNLNEDVPCDICSIS</sequence>
<dbReference type="AlphaFoldDB" id="A0A4Y2SGN5"/>
<keyword evidence="1" id="KW-0808">Transferase</keyword>
<organism evidence="8 9">
    <name type="scientific">Araneus ventricosus</name>
    <name type="common">Orbweaver spider</name>
    <name type="synonym">Epeira ventricosa</name>
    <dbReference type="NCBI Taxonomy" id="182803"/>
    <lineage>
        <taxon>Eukaryota</taxon>
        <taxon>Metazoa</taxon>
        <taxon>Ecdysozoa</taxon>
        <taxon>Arthropoda</taxon>
        <taxon>Chelicerata</taxon>
        <taxon>Arachnida</taxon>
        <taxon>Araneae</taxon>
        <taxon>Araneomorphae</taxon>
        <taxon>Entelegynae</taxon>
        <taxon>Araneoidea</taxon>
        <taxon>Araneidae</taxon>
        <taxon>Araneus</taxon>
    </lineage>
</organism>
<evidence type="ECO:0000256" key="2">
    <source>
        <dbReference type="ARBA" id="ARBA00022695"/>
    </source>
</evidence>
<evidence type="ECO:0000259" key="7">
    <source>
        <dbReference type="Pfam" id="PF17917"/>
    </source>
</evidence>
<dbReference type="EMBL" id="BGPR01021610">
    <property type="protein sequence ID" value="GBN87071.1"/>
    <property type="molecule type" value="Genomic_DNA"/>
</dbReference>
<keyword evidence="6" id="KW-0695">RNA-directed DNA polymerase</keyword>
<dbReference type="Pfam" id="PF17917">
    <property type="entry name" value="RT_RNaseH"/>
    <property type="match status" value="1"/>
</dbReference>
<keyword evidence="9" id="KW-1185">Reference proteome</keyword>
<keyword evidence="2" id="KW-0548">Nucleotidyltransferase</keyword>
<evidence type="ECO:0000256" key="1">
    <source>
        <dbReference type="ARBA" id="ARBA00022679"/>
    </source>
</evidence>
<dbReference type="GO" id="GO:0004519">
    <property type="term" value="F:endonuclease activity"/>
    <property type="evidence" value="ECO:0007669"/>
    <property type="project" value="UniProtKB-KW"/>
</dbReference>
<dbReference type="GO" id="GO:0003964">
    <property type="term" value="F:RNA-directed DNA polymerase activity"/>
    <property type="evidence" value="ECO:0007669"/>
    <property type="project" value="UniProtKB-KW"/>
</dbReference>
<evidence type="ECO:0000256" key="4">
    <source>
        <dbReference type="ARBA" id="ARBA00022759"/>
    </source>
</evidence>
<comment type="caution">
    <text evidence="8">The sequence shown here is derived from an EMBL/GenBank/DDBJ whole genome shotgun (WGS) entry which is preliminary data.</text>
</comment>
<name>A0A4Y2SGN5_ARAVE</name>
<reference evidence="8 9" key="1">
    <citation type="journal article" date="2019" name="Sci. Rep.">
        <title>Orb-weaving spider Araneus ventricosus genome elucidates the spidroin gene catalogue.</title>
        <authorList>
            <person name="Kono N."/>
            <person name="Nakamura H."/>
            <person name="Ohtoshi R."/>
            <person name="Moran D.A.P."/>
            <person name="Shinohara A."/>
            <person name="Yoshida Y."/>
            <person name="Fujiwara M."/>
            <person name="Mori M."/>
            <person name="Tomita M."/>
            <person name="Arakawa K."/>
        </authorList>
    </citation>
    <scope>NUCLEOTIDE SEQUENCE [LARGE SCALE GENOMIC DNA]</scope>
</reference>
<keyword evidence="4" id="KW-0255">Endonuclease</keyword>
<dbReference type="GO" id="GO:0016787">
    <property type="term" value="F:hydrolase activity"/>
    <property type="evidence" value="ECO:0007669"/>
    <property type="project" value="UniProtKB-KW"/>
</dbReference>
<proteinExistence type="predicted"/>
<evidence type="ECO:0000256" key="3">
    <source>
        <dbReference type="ARBA" id="ARBA00022722"/>
    </source>
</evidence>
<evidence type="ECO:0000256" key="6">
    <source>
        <dbReference type="ARBA" id="ARBA00022918"/>
    </source>
</evidence>
<evidence type="ECO:0000256" key="5">
    <source>
        <dbReference type="ARBA" id="ARBA00022801"/>
    </source>
</evidence>
<gene>
    <name evidence="8" type="ORF">AVEN_63553_1</name>
</gene>
<dbReference type="Proteomes" id="UP000499080">
    <property type="component" value="Unassembled WGS sequence"/>
</dbReference>
<dbReference type="InterPro" id="IPR041373">
    <property type="entry name" value="RT_RNaseH"/>
</dbReference>
<evidence type="ECO:0000313" key="8">
    <source>
        <dbReference type="EMBL" id="GBN87071.1"/>
    </source>
</evidence>
<accession>A0A4Y2SGN5</accession>
<evidence type="ECO:0000313" key="9">
    <source>
        <dbReference type="Proteomes" id="UP000499080"/>
    </source>
</evidence>
<keyword evidence="5" id="KW-0378">Hydrolase</keyword>